<dbReference type="PROSITE" id="PS50928">
    <property type="entry name" value="ABC_TM1"/>
    <property type="match status" value="1"/>
</dbReference>
<evidence type="ECO:0000256" key="1">
    <source>
        <dbReference type="ARBA" id="ARBA00004651"/>
    </source>
</evidence>
<comment type="similarity">
    <text evidence="7">Belongs to the binding-protein-dependent transport system permease family.</text>
</comment>
<evidence type="ECO:0000313" key="11">
    <source>
        <dbReference type="Proteomes" id="UP000182692"/>
    </source>
</evidence>
<accession>A0A1I5K999</accession>
<keyword evidence="5 7" id="KW-1133">Transmembrane helix</keyword>
<dbReference type="SUPFAM" id="SSF161098">
    <property type="entry name" value="MetI-like"/>
    <property type="match status" value="1"/>
</dbReference>
<protein>
    <submittedName>
        <fullName evidence="10">Peptide/nickel transport system permease protein</fullName>
    </submittedName>
</protein>
<dbReference type="InterPro" id="IPR000515">
    <property type="entry name" value="MetI-like"/>
</dbReference>
<sequence>MDKVATDTQDLNTPNPSQGPGMQAQKPVSGMKKFKRMLGAIYAFFYGNPPAIIGGLLLAIVFSGALFASAIAPYKAEKRVARPHQPPSAEHIMGTTRSGRDVFSQVLVGARKTLSVSIAAGLIAMTIAVLVGVSAGYFGGRIDERLNFMTNVFLVFPQLPLLIVLAAFLGQVGSVVITILLGITSWPWGARVIRAQTMAIRNKEFILSAEVMGESKIRIILVEILPNLVSIVFGGFLGTVIYAMGSEAGLGFLGLGDATEVSWGSMLYWAQTSSALYTGAWWEMLVPAMALAITGGAFAMINMSIDQVSNPKLKTGPHIKLWNKLKKEVDKKRGL</sequence>
<feature type="domain" description="ABC transmembrane type-1" evidence="9">
    <location>
        <begin position="110"/>
        <end position="302"/>
    </location>
</feature>
<dbReference type="GO" id="GO:0071916">
    <property type="term" value="F:dipeptide transmembrane transporter activity"/>
    <property type="evidence" value="ECO:0007669"/>
    <property type="project" value="TreeGrafter"/>
</dbReference>
<proteinExistence type="inferred from homology"/>
<name>A0A1I5K999_9GAMM</name>
<evidence type="ECO:0000256" key="2">
    <source>
        <dbReference type="ARBA" id="ARBA00022448"/>
    </source>
</evidence>
<dbReference type="OrthoDB" id="9805884at2"/>
<dbReference type="GO" id="GO:0005886">
    <property type="term" value="C:plasma membrane"/>
    <property type="evidence" value="ECO:0007669"/>
    <property type="project" value="UniProtKB-SubCell"/>
</dbReference>
<evidence type="ECO:0000256" key="6">
    <source>
        <dbReference type="ARBA" id="ARBA00023136"/>
    </source>
</evidence>
<dbReference type="InterPro" id="IPR050366">
    <property type="entry name" value="BP-dependent_transpt_permease"/>
</dbReference>
<dbReference type="CDD" id="cd06261">
    <property type="entry name" value="TM_PBP2"/>
    <property type="match status" value="1"/>
</dbReference>
<keyword evidence="2 7" id="KW-0813">Transport</keyword>
<dbReference type="GeneID" id="35872906"/>
<evidence type="ECO:0000256" key="8">
    <source>
        <dbReference type="SAM" id="MobiDB-lite"/>
    </source>
</evidence>
<feature type="region of interest" description="Disordered" evidence="8">
    <location>
        <begin position="1"/>
        <end position="26"/>
    </location>
</feature>
<feature type="transmembrane region" description="Helical" evidence="7">
    <location>
        <begin position="224"/>
        <end position="245"/>
    </location>
</feature>
<dbReference type="Proteomes" id="UP000182692">
    <property type="component" value="Unassembled WGS sequence"/>
</dbReference>
<evidence type="ECO:0000256" key="3">
    <source>
        <dbReference type="ARBA" id="ARBA00022475"/>
    </source>
</evidence>
<dbReference type="AlphaFoldDB" id="A0A1I5K999"/>
<dbReference type="Pfam" id="PF00528">
    <property type="entry name" value="BPD_transp_1"/>
    <property type="match status" value="1"/>
</dbReference>
<keyword evidence="4 7" id="KW-0812">Transmembrane</keyword>
<keyword evidence="3" id="KW-1003">Cell membrane</keyword>
<dbReference type="InterPro" id="IPR035906">
    <property type="entry name" value="MetI-like_sf"/>
</dbReference>
<evidence type="ECO:0000256" key="7">
    <source>
        <dbReference type="RuleBase" id="RU363032"/>
    </source>
</evidence>
<dbReference type="EMBL" id="FOWR01000003">
    <property type="protein sequence ID" value="SFO81548.1"/>
    <property type="molecule type" value="Genomic_DNA"/>
</dbReference>
<evidence type="ECO:0000313" key="10">
    <source>
        <dbReference type="EMBL" id="SFO81548.1"/>
    </source>
</evidence>
<feature type="compositionally biased region" description="Polar residues" evidence="8">
    <location>
        <begin position="1"/>
        <end position="20"/>
    </location>
</feature>
<dbReference type="RefSeq" id="WP_074925167.1">
    <property type="nucleotide sequence ID" value="NZ_FOWR01000003.1"/>
</dbReference>
<evidence type="ECO:0000256" key="4">
    <source>
        <dbReference type="ARBA" id="ARBA00022692"/>
    </source>
</evidence>
<dbReference type="Gene3D" id="1.10.3720.10">
    <property type="entry name" value="MetI-like"/>
    <property type="match status" value="1"/>
</dbReference>
<evidence type="ECO:0000259" key="9">
    <source>
        <dbReference type="PROSITE" id="PS50928"/>
    </source>
</evidence>
<dbReference type="STRING" id="1121869.SAMN03084138_00527"/>
<gene>
    <name evidence="10" type="ORF">SAMN03084138_00527</name>
</gene>
<comment type="subcellular location">
    <subcellularLocation>
        <location evidence="1 7">Cell membrane</location>
        <topology evidence="1 7">Multi-pass membrane protein</topology>
    </subcellularLocation>
</comment>
<feature type="transmembrane region" description="Helical" evidence="7">
    <location>
        <begin position="284"/>
        <end position="305"/>
    </location>
</feature>
<dbReference type="PANTHER" id="PTHR43386:SF1">
    <property type="entry name" value="D,D-DIPEPTIDE TRANSPORT SYSTEM PERMEASE PROTEIN DDPC-RELATED"/>
    <property type="match status" value="1"/>
</dbReference>
<dbReference type="PANTHER" id="PTHR43386">
    <property type="entry name" value="OLIGOPEPTIDE TRANSPORT SYSTEM PERMEASE PROTEIN APPC"/>
    <property type="match status" value="1"/>
</dbReference>
<evidence type="ECO:0000256" key="5">
    <source>
        <dbReference type="ARBA" id="ARBA00022989"/>
    </source>
</evidence>
<feature type="transmembrane region" description="Helical" evidence="7">
    <location>
        <begin position="51"/>
        <end position="72"/>
    </location>
</feature>
<reference evidence="10 11" key="1">
    <citation type="submission" date="2016-10" db="EMBL/GenBank/DDBJ databases">
        <authorList>
            <person name="de Groot N.N."/>
        </authorList>
    </citation>
    <scope>NUCLEOTIDE SEQUENCE [LARGE SCALE GENOMIC DNA]</scope>
    <source>
        <strain evidence="10 11">DSM 15893</strain>
    </source>
</reference>
<keyword evidence="6 7" id="KW-0472">Membrane</keyword>
<feature type="transmembrane region" description="Helical" evidence="7">
    <location>
        <begin position="159"/>
        <end position="184"/>
    </location>
</feature>
<organism evidence="10 11">
    <name type="scientific">Enterovibrio norvegicus DSM 15893</name>
    <dbReference type="NCBI Taxonomy" id="1121869"/>
    <lineage>
        <taxon>Bacteria</taxon>
        <taxon>Pseudomonadati</taxon>
        <taxon>Pseudomonadota</taxon>
        <taxon>Gammaproteobacteria</taxon>
        <taxon>Vibrionales</taxon>
        <taxon>Vibrionaceae</taxon>
        <taxon>Enterovibrio</taxon>
    </lineage>
</organism>
<feature type="transmembrane region" description="Helical" evidence="7">
    <location>
        <begin position="114"/>
        <end position="139"/>
    </location>
</feature>